<evidence type="ECO:0000259" key="1">
    <source>
        <dbReference type="PROSITE" id="PS50112"/>
    </source>
</evidence>
<dbReference type="InterPro" id="IPR001633">
    <property type="entry name" value="EAL_dom"/>
</dbReference>
<evidence type="ECO:0000313" key="6">
    <source>
        <dbReference type="EMBL" id="CBI09952.1"/>
    </source>
</evidence>
<dbReference type="InterPro" id="IPR043128">
    <property type="entry name" value="Rev_trsase/Diguanyl_cyclase"/>
</dbReference>
<protein>
    <submittedName>
        <fullName evidence="6">Putative Diguanylate cyclase/phosphodiesterase with PAS/PAC sensor(S)</fullName>
    </submittedName>
</protein>
<dbReference type="PROSITE" id="PS50887">
    <property type="entry name" value="GGDEF"/>
    <property type="match status" value="1"/>
</dbReference>
<dbReference type="SMART" id="SM00052">
    <property type="entry name" value="EAL"/>
    <property type="match status" value="1"/>
</dbReference>
<dbReference type="Pfam" id="PF13682">
    <property type="entry name" value="CZB"/>
    <property type="match status" value="1"/>
</dbReference>
<dbReference type="SUPFAM" id="SSF55073">
    <property type="entry name" value="Nucleotide cyclase"/>
    <property type="match status" value="1"/>
</dbReference>
<dbReference type="InterPro" id="IPR052155">
    <property type="entry name" value="Biofilm_reg_signaling"/>
</dbReference>
<evidence type="ECO:0000259" key="4">
    <source>
        <dbReference type="PROSITE" id="PS50887"/>
    </source>
</evidence>
<dbReference type="Gene3D" id="3.30.70.270">
    <property type="match status" value="1"/>
</dbReference>
<dbReference type="Gene3D" id="1.20.120.30">
    <property type="entry name" value="Aspartate receptor, ligand-binding domain"/>
    <property type="match status" value="1"/>
</dbReference>
<dbReference type="InterPro" id="IPR000160">
    <property type="entry name" value="GGDEF_dom"/>
</dbReference>
<sequence>MNAVLRIGEAMCSRVVRVFELQRFQDIPAENRIRSSEAYAVFNEDGQFLGLVIACEALLFPNRIFADLIARRQPEPLADNAPLATAIDFFNREKLDYAAVHDQSGQYFGVISRYSLFNALSEYERKLLDERAELVARLERELTYHKIATAVFNATSEGIFVVGADQVIQQVNAAFCEITGYTPDEVLGKTPRILSSGRQDKVFYAQMLSAMQNHGVWQGEIWNKRKNGETYPEWLVINSLLDAQGEVENYVGVFSDISTHKDMQNSLHRLAYYDPLTSLANRTLLFDRLNHAITRSQRQQTMLAVCIIDLDEFKPVNDRYGHDTGDMLLVEVANRLTAVIRGEDTAARLGGDEFVLLLGDIGDINELELILNRVLVTLSEPYLIDNKCLALSASIGTALYPKDHEDADTLLRHADQAMYQAKQCGRNRHQMFDVSLDAKIKSIHQTVNRVKKALLDHEMVLYYQPKVNMRMGTIVGMEALLRWQHATQGLIPPLDFLPQVEKTDLIIDIGVWVMDQAMQQIAAWHQAGKSWVVSVNIAALHFHSGAFLQHLKDTLIRYPEVPPDLLEIEILESVALGDINQINQLIRDCQALGVSFSLDDFGTGYSSLSYLKQLPAETIKIDQSFVHDILTDKDDLTMVEAVINMGKVFNRQVIAEGVETSEHGVLLMRLGCDLAQGYGIAKPMPAAQVLGWANTYVADPDWIMWASMDWAPDDFPLLLAQHNHLKWVTSLVMWVEHKKEMTLTEAEVTDPRQCRFGHWYYGHGTECYGQLIEFISIEPLHNQVHEMGKAILQAGKNGDKKTAKVLCDELLMIQRVVLAQFAQLQKAVSLNNKATDY</sequence>
<dbReference type="PROSITE" id="PS50113">
    <property type="entry name" value="PAC"/>
    <property type="match status" value="1"/>
</dbReference>
<dbReference type="CDD" id="cd00130">
    <property type="entry name" value="PAS"/>
    <property type="match status" value="1"/>
</dbReference>
<dbReference type="CDD" id="cd01948">
    <property type="entry name" value="EAL"/>
    <property type="match status" value="1"/>
</dbReference>
<organism evidence="6">
    <name type="scientific">mine drainage metagenome</name>
    <dbReference type="NCBI Taxonomy" id="410659"/>
    <lineage>
        <taxon>unclassified sequences</taxon>
        <taxon>metagenomes</taxon>
        <taxon>ecological metagenomes</taxon>
    </lineage>
</organism>
<reference evidence="6" key="1">
    <citation type="submission" date="2009-10" db="EMBL/GenBank/DDBJ databases">
        <title>Diversity of trophic interactions inside an arsenic-rich microbial ecosystem.</title>
        <authorList>
            <person name="Bertin P.N."/>
            <person name="Heinrich-Salmeron A."/>
            <person name="Pelletier E."/>
            <person name="Goulhen-Chollet F."/>
            <person name="Arsene-Ploetze F."/>
            <person name="Gallien S."/>
            <person name="Calteau A."/>
            <person name="Vallenet D."/>
            <person name="Casiot C."/>
            <person name="Chane-Woon-Ming B."/>
            <person name="Giloteaux L."/>
            <person name="Barakat M."/>
            <person name="Bonnefoy V."/>
            <person name="Bruneel O."/>
            <person name="Chandler M."/>
            <person name="Cleiss J."/>
            <person name="Duran R."/>
            <person name="Elbaz-Poulichet F."/>
            <person name="Fonknechten N."/>
            <person name="Lauga B."/>
            <person name="Mornico D."/>
            <person name="Ortet P."/>
            <person name="Schaeffer C."/>
            <person name="Siguier P."/>
            <person name="Alexander Thil Smith A."/>
            <person name="Van Dorsselaer A."/>
            <person name="Weissenbach J."/>
            <person name="Medigue C."/>
            <person name="Le Paslier D."/>
        </authorList>
    </citation>
    <scope>NUCLEOTIDE SEQUENCE</scope>
</reference>
<dbReference type="SMART" id="SM00091">
    <property type="entry name" value="PAS"/>
    <property type="match status" value="1"/>
</dbReference>
<dbReference type="SUPFAM" id="SSF141868">
    <property type="entry name" value="EAL domain-like"/>
    <property type="match status" value="1"/>
</dbReference>
<evidence type="ECO:0000259" key="2">
    <source>
        <dbReference type="PROSITE" id="PS50113"/>
    </source>
</evidence>
<dbReference type="SMART" id="SM00086">
    <property type="entry name" value="PAC"/>
    <property type="match status" value="1"/>
</dbReference>
<proteinExistence type="predicted"/>
<dbReference type="PANTHER" id="PTHR44757:SF2">
    <property type="entry name" value="BIOFILM ARCHITECTURE MAINTENANCE PROTEIN MBAA"/>
    <property type="match status" value="1"/>
</dbReference>
<dbReference type="AlphaFoldDB" id="E6QRT0"/>
<feature type="domain" description="CBS" evidence="5">
    <location>
        <begin position="70"/>
        <end position="127"/>
    </location>
</feature>
<dbReference type="Pfam" id="PF00990">
    <property type="entry name" value="GGDEF"/>
    <property type="match status" value="1"/>
</dbReference>
<name>E6QRT0_9ZZZZ</name>
<feature type="domain" description="EAL" evidence="3">
    <location>
        <begin position="443"/>
        <end position="697"/>
    </location>
</feature>
<evidence type="ECO:0000259" key="3">
    <source>
        <dbReference type="PROSITE" id="PS50883"/>
    </source>
</evidence>
<dbReference type="InterPro" id="IPR035965">
    <property type="entry name" value="PAS-like_dom_sf"/>
</dbReference>
<feature type="domain" description="GGDEF" evidence="4">
    <location>
        <begin position="301"/>
        <end position="434"/>
    </location>
</feature>
<dbReference type="InterPro" id="IPR025991">
    <property type="entry name" value="Chemoreceptor_zinc-bind_dom"/>
</dbReference>
<dbReference type="InterPro" id="IPR001610">
    <property type="entry name" value="PAC"/>
</dbReference>
<dbReference type="NCBIfam" id="TIGR00254">
    <property type="entry name" value="GGDEF"/>
    <property type="match status" value="1"/>
</dbReference>
<feature type="domain" description="PAS" evidence="1">
    <location>
        <begin position="151"/>
        <end position="190"/>
    </location>
</feature>
<dbReference type="InterPro" id="IPR000700">
    <property type="entry name" value="PAS-assoc_C"/>
</dbReference>
<dbReference type="CDD" id="cd01949">
    <property type="entry name" value="GGDEF"/>
    <property type="match status" value="1"/>
</dbReference>
<dbReference type="EMBL" id="CABR01000057">
    <property type="protein sequence ID" value="CBI09952.1"/>
    <property type="molecule type" value="Genomic_DNA"/>
</dbReference>
<dbReference type="NCBIfam" id="TIGR00229">
    <property type="entry name" value="sensory_box"/>
    <property type="match status" value="1"/>
</dbReference>
<dbReference type="InterPro" id="IPR029787">
    <property type="entry name" value="Nucleotide_cyclase"/>
</dbReference>
<accession>E6QRT0</accession>
<dbReference type="InterPro" id="IPR035919">
    <property type="entry name" value="EAL_sf"/>
</dbReference>
<dbReference type="InterPro" id="IPR046342">
    <property type="entry name" value="CBS_dom_sf"/>
</dbReference>
<dbReference type="PROSITE" id="PS51371">
    <property type="entry name" value="CBS"/>
    <property type="match status" value="1"/>
</dbReference>
<dbReference type="Pfam" id="PF13426">
    <property type="entry name" value="PAS_9"/>
    <property type="match status" value="1"/>
</dbReference>
<dbReference type="PROSITE" id="PS50112">
    <property type="entry name" value="PAS"/>
    <property type="match status" value="1"/>
</dbReference>
<dbReference type="SUPFAM" id="SSF55785">
    <property type="entry name" value="PYP-like sensor domain (PAS domain)"/>
    <property type="match status" value="1"/>
</dbReference>
<dbReference type="Pfam" id="PF00563">
    <property type="entry name" value="EAL"/>
    <property type="match status" value="1"/>
</dbReference>
<evidence type="ECO:0000259" key="5">
    <source>
        <dbReference type="PROSITE" id="PS51371"/>
    </source>
</evidence>
<gene>
    <name evidence="6" type="ORF">CARN7_0702</name>
</gene>
<dbReference type="InterPro" id="IPR000644">
    <property type="entry name" value="CBS_dom"/>
</dbReference>
<dbReference type="SUPFAM" id="SSF54631">
    <property type="entry name" value="CBS-domain pair"/>
    <property type="match status" value="1"/>
</dbReference>
<dbReference type="PANTHER" id="PTHR44757">
    <property type="entry name" value="DIGUANYLATE CYCLASE DGCP"/>
    <property type="match status" value="1"/>
</dbReference>
<dbReference type="InterPro" id="IPR000014">
    <property type="entry name" value="PAS"/>
</dbReference>
<comment type="caution">
    <text evidence="6">The sequence shown here is derived from an EMBL/GenBank/DDBJ whole genome shotgun (WGS) entry which is preliminary data.</text>
</comment>
<dbReference type="PROSITE" id="PS50883">
    <property type="entry name" value="EAL"/>
    <property type="match status" value="1"/>
</dbReference>
<dbReference type="FunFam" id="3.30.70.270:FF:000001">
    <property type="entry name" value="Diguanylate cyclase domain protein"/>
    <property type="match status" value="1"/>
</dbReference>
<dbReference type="Gene3D" id="3.30.450.20">
    <property type="entry name" value="PAS domain"/>
    <property type="match status" value="1"/>
</dbReference>
<feature type="domain" description="PAC" evidence="2">
    <location>
        <begin position="217"/>
        <end position="269"/>
    </location>
</feature>
<dbReference type="SMART" id="SM00267">
    <property type="entry name" value="GGDEF"/>
    <property type="match status" value="1"/>
</dbReference>
<dbReference type="Gene3D" id="3.20.20.450">
    <property type="entry name" value="EAL domain"/>
    <property type="match status" value="1"/>
</dbReference>